<evidence type="ECO:0000256" key="2">
    <source>
        <dbReference type="ARBA" id="ARBA00022452"/>
    </source>
</evidence>
<dbReference type="Gene3D" id="3.10.20.310">
    <property type="entry name" value="membrane protein fhac"/>
    <property type="match status" value="3"/>
</dbReference>
<evidence type="ECO:0000259" key="5">
    <source>
        <dbReference type="PROSITE" id="PS51779"/>
    </source>
</evidence>
<comment type="subcellular location">
    <subcellularLocation>
        <location evidence="1">Membrane</location>
    </subcellularLocation>
</comment>
<reference evidence="6" key="1">
    <citation type="submission" date="2020-07" db="EMBL/GenBank/DDBJ databases">
        <title>Huge and variable diversity of episymbiotic CPR bacteria and DPANN archaea in groundwater ecosystems.</title>
        <authorList>
            <person name="He C.Y."/>
            <person name="Keren R."/>
            <person name="Whittaker M."/>
            <person name="Farag I.F."/>
            <person name="Doudna J."/>
            <person name="Cate J.H.D."/>
            <person name="Banfield J.F."/>
        </authorList>
    </citation>
    <scope>NUCLEOTIDE SEQUENCE</scope>
    <source>
        <strain evidence="6">NC_groundwater_1520_Pr4_B-0.1um_53_5</strain>
    </source>
</reference>
<dbReference type="PROSITE" id="PS51779">
    <property type="entry name" value="POTRA"/>
    <property type="match status" value="1"/>
</dbReference>
<accession>A0A933ICD2</accession>
<evidence type="ECO:0000313" key="6">
    <source>
        <dbReference type="EMBL" id="MBI4727860.1"/>
    </source>
</evidence>
<feature type="domain" description="POTRA" evidence="5">
    <location>
        <begin position="190"/>
        <end position="264"/>
    </location>
</feature>
<dbReference type="EMBL" id="JACQXR010000164">
    <property type="protein sequence ID" value="MBI4727860.1"/>
    <property type="molecule type" value="Genomic_DNA"/>
</dbReference>
<sequence>MKNYHLNILFILFWLPAGIICQARAEGSGNIEISITGNVSYSASVLKKQMKFRLVQGKIIPESLETATGRLKSFYSRQGYLDAGISHKFIDQQDGSASRVEIYVQEGRRCLVEKIIFRGNSVLDSDRLIGLLKTRAGQGLDLSALGEDDFILMLFYADLGYIYAEVEHELNYINPGQAELVFTVAEGLPAKIGRVIIRGNLLTQSLAIERELALKSGDTFSRRALLKSQFQLLSTGLFKEAKVAPGAANPDRSEIDIEVEVKEKTRHVFAAGFGYGSGDAFRLTGSWADRNIGGMGRTLEFKALTAFQVWSGLKTVRRQAKASYMEPWLWGGRTQSEISFYYDDFRPPYTDYRLQIIGLDFMLGKMLGRYSTLGARWKQEWLKLSPDWSRQGNAADTISYRGRRTMQLFGEYRRFDDPVNPRSGFGYEWQTDYTGGLLGGTETYQRLANEWIAHFNPYRPLGISARLKYGIIGDWALHAQVPPYEKYFLGGPTTIRGFSSGRMGQVDASGSNIGGDKMGLVNIELKIFFPKHWVGVLFADAGLLENCKVSKLSVPQWHGTPGFGARYVFPFGAGRADLAFPSDKIDQIKYWRAVLAWGEAF</sequence>
<comment type="caution">
    <text evidence="6">The sequence shown here is derived from an EMBL/GenBank/DDBJ whole genome shotgun (WGS) entry which is preliminary data.</text>
</comment>
<dbReference type="PANTHER" id="PTHR12815:SF18">
    <property type="entry name" value="SORTING AND ASSEMBLY MACHINERY COMPONENT 50 HOMOLOG"/>
    <property type="match status" value="1"/>
</dbReference>
<keyword evidence="4" id="KW-0472">Membrane</keyword>
<dbReference type="AlphaFoldDB" id="A0A933ICD2"/>
<evidence type="ECO:0000256" key="4">
    <source>
        <dbReference type="ARBA" id="ARBA00023136"/>
    </source>
</evidence>
<keyword evidence="3" id="KW-0812">Transmembrane</keyword>
<dbReference type="InterPro" id="IPR010827">
    <property type="entry name" value="BamA/TamA_POTRA"/>
</dbReference>
<dbReference type="InterPro" id="IPR034746">
    <property type="entry name" value="POTRA"/>
</dbReference>
<dbReference type="Pfam" id="PF01103">
    <property type="entry name" value="Omp85"/>
    <property type="match status" value="1"/>
</dbReference>
<evidence type="ECO:0000313" key="7">
    <source>
        <dbReference type="Proteomes" id="UP000736328"/>
    </source>
</evidence>
<evidence type="ECO:0000256" key="1">
    <source>
        <dbReference type="ARBA" id="ARBA00004370"/>
    </source>
</evidence>
<dbReference type="Proteomes" id="UP000736328">
    <property type="component" value="Unassembled WGS sequence"/>
</dbReference>
<protein>
    <submittedName>
        <fullName evidence="6">BamA/TamA family outer membrane protein</fullName>
    </submittedName>
</protein>
<proteinExistence type="predicted"/>
<dbReference type="InterPro" id="IPR039910">
    <property type="entry name" value="D15-like"/>
</dbReference>
<dbReference type="Gene3D" id="2.40.160.50">
    <property type="entry name" value="membrane protein fhac: a member of the omp85/tpsb transporter family"/>
    <property type="match status" value="1"/>
</dbReference>
<dbReference type="Pfam" id="PF07244">
    <property type="entry name" value="POTRA"/>
    <property type="match status" value="3"/>
</dbReference>
<dbReference type="GO" id="GO:0019867">
    <property type="term" value="C:outer membrane"/>
    <property type="evidence" value="ECO:0007669"/>
    <property type="project" value="InterPro"/>
</dbReference>
<dbReference type="PANTHER" id="PTHR12815">
    <property type="entry name" value="SORTING AND ASSEMBLY MACHINERY SAMM50 PROTEIN FAMILY MEMBER"/>
    <property type="match status" value="1"/>
</dbReference>
<organism evidence="6 7">
    <name type="scientific">candidate division TA06 bacterium</name>
    <dbReference type="NCBI Taxonomy" id="2250710"/>
    <lineage>
        <taxon>Bacteria</taxon>
        <taxon>Bacteria division TA06</taxon>
    </lineage>
</organism>
<gene>
    <name evidence="6" type="ORF">HY768_11715</name>
</gene>
<name>A0A933ICD2_UNCT6</name>
<keyword evidence="2" id="KW-1134">Transmembrane beta strand</keyword>
<dbReference type="InterPro" id="IPR000184">
    <property type="entry name" value="Bac_surfAg_D15"/>
</dbReference>
<evidence type="ECO:0000256" key="3">
    <source>
        <dbReference type="ARBA" id="ARBA00022692"/>
    </source>
</evidence>